<name>A0A4S4A4B9_9FLAO</name>
<dbReference type="GO" id="GO:0043103">
    <property type="term" value="P:hypoxanthine salvage"/>
    <property type="evidence" value="ECO:0007669"/>
    <property type="project" value="TreeGrafter"/>
</dbReference>
<dbReference type="AlphaFoldDB" id="A0A4S4A4B9"/>
<dbReference type="OrthoDB" id="8772092at2"/>
<dbReference type="GO" id="GO:0005829">
    <property type="term" value="C:cytosol"/>
    <property type="evidence" value="ECO:0007669"/>
    <property type="project" value="TreeGrafter"/>
</dbReference>
<dbReference type="PANTHER" id="PTHR11409:SF43">
    <property type="entry name" value="ADENOSINE DEAMINASE"/>
    <property type="match status" value="1"/>
</dbReference>
<dbReference type="EMBL" id="SSNZ01000001">
    <property type="protein sequence ID" value="THF53133.1"/>
    <property type="molecule type" value="Genomic_DNA"/>
</dbReference>
<keyword evidence="2" id="KW-1185">Reference proteome</keyword>
<dbReference type="GO" id="GO:0006154">
    <property type="term" value="P:adenosine catabolic process"/>
    <property type="evidence" value="ECO:0007669"/>
    <property type="project" value="TreeGrafter"/>
</dbReference>
<dbReference type="Gene3D" id="3.20.20.140">
    <property type="entry name" value="Metal-dependent hydrolases"/>
    <property type="match status" value="2"/>
</dbReference>
<gene>
    <name evidence="1" type="ORF">E6C50_02710</name>
</gene>
<dbReference type="PANTHER" id="PTHR11409">
    <property type="entry name" value="ADENOSINE DEAMINASE"/>
    <property type="match status" value="1"/>
</dbReference>
<dbReference type="GO" id="GO:0046103">
    <property type="term" value="P:inosine biosynthetic process"/>
    <property type="evidence" value="ECO:0007669"/>
    <property type="project" value="TreeGrafter"/>
</dbReference>
<dbReference type="InterPro" id="IPR006330">
    <property type="entry name" value="Ado/ade_deaminase"/>
</dbReference>
<proteinExistence type="predicted"/>
<sequence length="924" mass="109490">MDNLRKTIKLFFNGLDPDSVLKELQGKDNLVNSKYVNDRAVFKKTAFAQRTFDNNSVDEINNLCRKVEEDWSFSPYKNNGVRSPFYLLSHFTNQVITDEGKEPFIVYEHLLKWRDLTFEIGEDVFSTSHLAYCDVISNRKRHYLSWRPILFSNNKRLKKILERGVAENHSHLYASSLNFDVSWIALMNKYDLKKNNLKKILKEGRLAGKALYDFNNEKVEFLVLIKKAIAIRLLLFEAIEYYNKDIKDSDLEKHFNDKLDFDINCLFQNANTVDSFKLGLNFEKIKNQINFLGNEQAIKLPYKSNLEFYDYAAIRNMHPENYSGCYFLFGERYILYHSFKNLYQSLNTKKDVVILEKFLHFYLLIKNAFRNEIIQLNKRYGFGNFKAYQDRKYSLIGHKTIYNTFFLDMALNYNRELMNIKSHEVRIGPNEKVLELKESLEGIIKIRGSENSEADWKKYLLGISDSIKYIRQLKEENKEEKCEELFFVLHFFKRDCNVYNKKNNTKNYIWIKQVKQSRDETLRHKVKKNAYSIIELRKNYAIATKVRGIDAASSEIAARPEVFGLAFRYLKKHTLKQEEIFVKGIKSIKPLRVTFHAGEDFFDIVDGMRYIDECMFFLGMGQGDRFGHALAIGVDVHDYFELKCRKIMMTKHMILDNIVWLLAKTKEFGLKEHLGEMVKLEDIFKQLFSEIYLNSNIDSEIRHISYHDYYDAWKLRGDDPNVYYDYFNKYTHINLAIYFNELINNDFWDRCRLNEGDFRLNQIRNRYEISRLYYEYHYNPSVKNKGNEIKQFEITDGYIKLVEAVQKCMVECILQRNIAIETNPTSNYLIGPISKYIQHPIIKWHNLGLEYDHRKISESPQISVSINTDDAGIFSTSLENEYALMAIALEKEKDENGKPKYNKSMIYDWIENVRKMGLEQSFLD</sequence>
<accession>A0A4S4A4B9</accession>
<dbReference type="RefSeq" id="WP_136401656.1">
    <property type="nucleotide sequence ID" value="NZ_SSNZ01000001.1"/>
</dbReference>
<dbReference type="Proteomes" id="UP000307507">
    <property type="component" value="Unassembled WGS sequence"/>
</dbReference>
<dbReference type="GO" id="GO:0004000">
    <property type="term" value="F:adenosine deaminase activity"/>
    <property type="evidence" value="ECO:0007669"/>
    <property type="project" value="TreeGrafter"/>
</dbReference>
<evidence type="ECO:0000313" key="2">
    <source>
        <dbReference type="Proteomes" id="UP000307507"/>
    </source>
</evidence>
<reference evidence="1 2" key="1">
    <citation type="submission" date="2019-04" db="EMBL/GenBank/DDBJ databases">
        <title>Flavobacterium sp. nov. isolated from construction timber.</title>
        <authorList>
            <person name="Lin S.-Y."/>
            <person name="Chang C.-T."/>
            <person name="Young C.-C."/>
        </authorList>
    </citation>
    <scope>NUCLEOTIDE SEQUENCE [LARGE SCALE GENOMIC DNA]</scope>
    <source>
        <strain evidence="1 2">CC-CTC003</strain>
    </source>
</reference>
<evidence type="ECO:0000313" key="1">
    <source>
        <dbReference type="EMBL" id="THF53133.1"/>
    </source>
</evidence>
<dbReference type="SUPFAM" id="SSF51556">
    <property type="entry name" value="Metallo-dependent hydrolases"/>
    <property type="match status" value="1"/>
</dbReference>
<protein>
    <submittedName>
        <fullName evidence="1">Uncharacterized protein</fullName>
    </submittedName>
</protein>
<comment type="caution">
    <text evidence="1">The sequence shown here is derived from an EMBL/GenBank/DDBJ whole genome shotgun (WGS) entry which is preliminary data.</text>
</comment>
<dbReference type="InterPro" id="IPR032466">
    <property type="entry name" value="Metal_Hydrolase"/>
</dbReference>
<organism evidence="1 2">
    <name type="scientific">Flavobacterium supellecticarium</name>
    <dbReference type="NCBI Taxonomy" id="2565924"/>
    <lineage>
        <taxon>Bacteria</taxon>
        <taxon>Pseudomonadati</taxon>
        <taxon>Bacteroidota</taxon>
        <taxon>Flavobacteriia</taxon>
        <taxon>Flavobacteriales</taxon>
        <taxon>Flavobacteriaceae</taxon>
        <taxon>Flavobacterium</taxon>
    </lineage>
</organism>